<dbReference type="Proteomes" id="UP001209654">
    <property type="component" value="Unassembled WGS sequence"/>
</dbReference>
<sequence length="161" mass="16915">MSGTTEVFVATHDVAVRRAAALEASFDARADTDASGVAIEDAPNARINGITDLEIEILGGLAAKAVGAAGDAALDMADVSSDYLMVAPDSMVESLAELLTYVDDGGESVIPEVASLWASEEDMPFSGDVAEEYVRRLAELARQAEEGDRLQLYVWSSTAEA</sequence>
<reference evidence="1 2" key="1">
    <citation type="journal article" date="2023" name="Int. J. Syst. Evol. Microbiol.">
        <title>Arthrobacter mangrovi sp. nov., an actinobacterium isolated from the rhizosphere of a mangrove.</title>
        <authorList>
            <person name="Hamada M."/>
            <person name="Saitou S."/>
            <person name="Enomoto N."/>
            <person name="Nanri K."/>
            <person name="Hidaka K."/>
            <person name="Miura T."/>
            <person name="Tamura T."/>
        </authorList>
    </citation>
    <scope>NUCLEOTIDE SEQUENCE [LARGE SCALE GENOMIC DNA]</scope>
    <source>
        <strain evidence="1 2">NBRC 112813</strain>
    </source>
</reference>
<dbReference type="EMBL" id="BRVS01000018">
    <property type="protein sequence ID" value="GLB68515.1"/>
    <property type="molecule type" value="Genomic_DNA"/>
</dbReference>
<name>A0ABQ5MXJ3_9MICC</name>
<keyword evidence="2" id="KW-1185">Reference proteome</keyword>
<accession>A0ABQ5MXJ3</accession>
<protein>
    <submittedName>
        <fullName evidence="1">Uncharacterized protein</fullName>
    </submittedName>
</protein>
<organism evidence="1 2">
    <name type="scientific">Arthrobacter mangrovi</name>
    <dbReference type="NCBI Taxonomy" id="2966350"/>
    <lineage>
        <taxon>Bacteria</taxon>
        <taxon>Bacillati</taxon>
        <taxon>Actinomycetota</taxon>
        <taxon>Actinomycetes</taxon>
        <taxon>Micrococcales</taxon>
        <taxon>Micrococcaceae</taxon>
        <taxon>Arthrobacter</taxon>
    </lineage>
</organism>
<proteinExistence type="predicted"/>
<evidence type="ECO:0000313" key="2">
    <source>
        <dbReference type="Proteomes" id="UP001209654"/>
    </source>
</evidence>
<gene>
    <name evidence="1" type="ORF">AHIS1636_29570</name>
</gene>
<comment type="caution">
    <text evidence="1">The sequence shown here is derived from an EMBL/GenBank/DDBJ whole genome shotgun (WGS) entry which is preliminary data.</text>
</comment>
<evidence type="ECO:0000313" key="1">
    <source>
        <dbReference type="EMBL" id="GLB68515.1"/>
    </source>
</evidence>
<dbReference type="RefSeq" id="WP_264796605.1">
    <property type="nucleotide sequence ID" value="NZ_BRVS01000018.1"/>
</dbReference>